<sequence>MRIVALILLLLFSSNHLFADSIESVLKIKPPIKYNQNQKYDKIKKYGDNQSDGDSKKYDFGIDIGIDKELMTIDRLKIDVGTKFKGIN</sequence>
<organism evidence="1 2">
    <name type="scientific">Aliarcobacter cryaerophilus</name>
    <dbReference type="NCBI Taxonomy" id="28198"/>
    <lineage>
        <taxon>Bacteria</taxon>
        <taxon>Pseudomonadati</taxon>
        <taxon>Campylobacterota</taxon>
        <taxon>Epsilonproteobacteria</taxon>
        <taxon>Campylobacterales</taxon>
        <taxon>Arcobacteraceae</taxon>
        <taxon>Aliarcobacter</taxon>
    </lineage>
</organism>
<proteinExistence type="predicted"/>
<gene>
    <name evidence="1" type="ORF">AS859_07160</name>
</gene>
<dbReference type="AlphaFoldDB" id="A0A1V9VAR3"/>
<name>A0A1V9VAR3_9BACT</name>
<evidence type="ECO:0000313" key="1">
    <source>
        <dbReference type="EMBL" id="OQR41191.1"/>
    </source>
</evidence>
<accession>A0A1V9VAR3</accession>
<reference evidence="1 2" key="1">
    <citation type="submission" date="2017-04" db="EMBL/GenBank/DDBJ databases">
        <title>Accumulation and expression of multiple antibiotic resistance genes in Arcobacter cryaerophilus that thrives in sewage.</title>
        <authorList>
            <person name="Millar J.A."/>
            <person name="Raghavan R."/>
        </authorList>
    </citation>
    <scope>NUCLEOTIDE SEQUENCE [LARGE SCALE GENOMIC DNA]</scope>
    <source>
        <strain evidence="1 2">AZT-1</strain>
    </source>
</reference>
<comment type="caution">
    <text evidence="1">The sequence shown here is derived from an EMBL/GenBank/DDBJ whole genome shotgun (WGS) entry which is preliminary data.</text>
</comment>
<protein>
    <submittedName>
        <fullName evidence="1">Uncharacterized protein</fullName>
    </submittedName>
</protein>
<dbReference type="EMBL" id="LNTC01000091">
    <property type="protein sequence ID" value="OQR41191.1"/>
    <property type="molecule type" value="Genomic_DNA"/>
</dbReference>
<dbReference type="RefSeq" id="WP_081560792.1">
    <property type="nucleotide sequence ID" value="NZ_CP060264.1"/>
</dbReference>
<dbReference type="Proteomes" id="UP000192599">
    <property type="component" value="Unassembled WGS sequence"/>
</dbReference>
<evidence type="ECO:0000313" key="2">
    <source>
        <dbReference type="Proteomes" id="UP000192599"/>
    </source>
</evidence>